<dbReference type="InterPro" id="IPR015424">
    <property type="entry name" value="PyrdxlP-dep_Trfase"/>
</dbReference>
<dbReference type="Pfam" id="PF00155">
    <property type="entry name" value="Aminotran_1_2"/>
    <property type="match status" value="2"/>
</dbReference>
<dbReference type="GeneID" id="27673865"/>
<dbReference type="InterPro" id="IPR004839">
    <property type="entry name" value="Aminotransferase_I/II_large"/>
</dbReference>
<dbReference type="Gene3D" id="3.40.640.10">
    <property type="entry name" value="Type I PLP-dependent aspartate aminotransferase-like (Major domain)"/>
    <property type="match status" value="1"/>
</dbReference>
<dbReference type="STRING" id="27334.A0A0A2KG92"/>
<keyword evidence="3" id="KW-0032">Aminotransferase</keyword>
<evidence type="ECO:0000256" key="2">
    <source>
        <dbReference type="ARBA" id="ARBA00007441"/>
    </source>
</evidence>
<keyword evidence="4 7" id="KW-0808">Transferase</keyword>
<dbReference type="AlphaFoldDB" id="A0A0A2KG92"/>
<comment type="caution">
    <text evidence="7">The sequence shown here is derived from an EMBL/GenBank/DDBJ whole genome shotgun (WGS) entry which is preliminary data.</text>
</comment>
<evidence type="ECO:0000313" key="7">
    <source>
        <dbReference type="EMBL" id="KGO63380.1"/>
    </source>
</evidence>
<evidence type="ECO:0000259" key="6">
    <source>
        <dbReference type="Pfam" id="PF00155"/>
    </source>
</evidence>
<dbReference type="Proteomes" id="UP000030143">
    <property type="component" value="Unassembled WGS sequence"/>
</dbReference>
<dbReference type="GO" id="GO:0006520">
    <property type="term" value="P:amino acid metabolic process"/>
    <property type="evidence" value="ECO:0007669"/>
    <property type="project" value="TreeGrafter"/>
</dbReference>
<dbReference type="InterPro" id="IPR015422">
    <property type="entry name" value="PyrdxlP-dep_Trfase_small"/>
</dbReference>
<evidence type="ECO:0000256" key="5">
    <source>
        <dbReference type="ARBA" id="ARBA00022898"/>
    </source>
</evidence>
<dbReference type="SUPFAM" id="SSF53383">
    <property type="entry name" value="PLP-dependent transferases"/>
    <property type="match status" value="1"/>
</dbReference>
<dbReference type="HOGENOM" id="CLU_017584_1_2_1"/>
<organism evidence="7 8">
    <name type="scientific">Penicillium expansum</name>
    <name type="common">Blue mold rot fungus</name>
    <dbReference type="NCBI Taxonomy" id="27334"/>
    <lineage>
        <taxon>Eukaryota</taxon>
        <taxon>Fungi</taxon>
        <taxon>Dikarya</taxon>
        <taxon>Ascomycota</taxon>
        <taxon>Pezizomycotina</taxon>
        <taxon>Eurotiomycetes</taxon>
        <taxon>Eurotiomycetidae</taxon>
        <taxon>Eurotiales</taxon>
        <taxon>Aspergillaceae</taxon>
        <taxon>Penicillium</taxon>
    </lineage>
</organism>
<reference evidence="7 8" key="1">
    <citation type="journal article" date="2015" name="Mol. Plant Microbe Interact.">
        <title>Genome, transcriptome, and functional analyses of Penicillium expansum provide new insights into secondary metabolism and pathogenicity.</title>
        <authorList>
            <person name="Ballester A.R."/>
            <person name="Marcet-Houben M."/>
            <person name="Levin E."/>
            <person name="Sela N."/>
            <person name="Selma-Lazaro C."/>
            <person name="Carmona L."/>
            <person name="Wisniewski M."/>
            <person name="Droby S."/>
            <person name="Gonzalez-Candelas L."/>
            <person name="Gabaldon T."/>
        </authorList>
    </citation>
    <scope>NUCLEOTIDE SEQUENCE [LARGE SCALE GENOMIC DNA]</scope>
    <source>
        <strain evidence="7 8">MD-8</strain>
    </source>
</reference>
<comment type="cofactor">
    <cofactor evidence="1">
        <name>pyridoxal 5'-phosphate</name>
        <dbReference type="ChEBI" id="CHEBI:597326"/>
    </cofactor>
</comment>
<dbReference type="RefSeq" id="XP_016603800.1">
    <property type="nucleotide sequence ID" value="XM_016738446.1"/>
</dbReference>
<dbReference type="InterPro" id="IPR015421">
    <property type="entry name" value="PyrdxlP-dep_Trfase_major"/>
</dbReference>
<sequence>MMTAENWLARFELIDAFKRHIENNLSPYHLSYADGLGGDVELLQAAAEFFNRYFHPHNPVKSQHIVTGAGCSSLLEAVLYDVCEPGDGVLIETPFWGGFETTFVLRAKVQAVHVQVPSDQSVRDVDISSYISAYETAMANAKCTIKAILFCNPHNPRGSLYSRTLIEALLKFAERKNLYFLSDEIYALNGSGSTGSAPSKATTALLRDEEEILDQIFENSRLQLWRASRIAVEFLSFHKIPFYPPIAGVYIWARLGYLEDTWAGEADLNDKIEAAGVSVGAGRGYNEVQPGWFRITFALPETELLEGLRRIEDVIGSGHKWQRRRMNSLKQGQDFIQKGKISFARSWVVLPLSQLKYKLYGRLKNILLKLEQIPC</sequence>
<name>A0A0A2KG92_PENEN</name>
<dbReference type="PANTHER" id="PTHR43795:SF32">
    <property type="entry name" value="AMINOTRANSFERASE GLII-RELATED"/>
    <property type="match status" value="1"/>
</dbReference>
<evidence type="ECO:0000256" key="3">
    <source>
        <dbReference type="ARBA" id="ARBA00022576"/>
    </source>
</evidence>
<accession>A0A0A2KG92</accession>
<gene>
    <name evidence="7" type="ORF">PEX2_011690</name>
</gene>
<dbReference type="Gene3D" id="3.90.1150.10">
    <property type="entry name" value="Aspartate Aminotransferase, domain 1"/>
    <property type="match status" value="1"/>
</dbReference>
<dbReference type="VEuPathDB" id="FungiDB:PEXP_071810"/>
<comment type="similarity">
    <text evidence="2">Belongs to the class-I pyridoxal-phosphate-dependent aminotransferase family.</text>
</comment>
<evidence type="ECO:0000256" key="1">
    <source>
        <dbReference type="ARBA" id="ARBA00001933"/>
    </source>
</evidence>
<keyword evidence="5" id="KW-0663">Pyridoxal phosphate</keyword>
<feature type="domain" description="Aminotransferase class I/classII large" evidence="6">
    <location>
        <begin position="200"/>
        <end position="311"/>
    </location>
</feature>
<evidence type="ECO:0000256" key="4">
    <source>
        <dbReference type="ARBA" id="ARBA00022679"/>
    </source>
</evidence>
<dbReference type="GO" id="GO:0008483">
    <property type="term" value="F:transaminase activity"/>
    <property type="evidence" value="ECO:0007669"/>
    <property type="project" value="UniProtKB-KW"/>
</dbReference>
<dbReference type="EMBL" id="JQFZ01000002">
    <property type="protein sequence ID" value="KGO63380.1"/>
    <property type="molecule type" value="Genomic_DNA"/>
</dbReference>
<dbReference type="InterPro" id="IPR050478">
    <property type="entry name" value="Ethylene_sulfur-biosynth"/>
</dbReference>
<protein>
    <submittedName>
        <fullName evidence="7">Pyridoxal phosphate-dependent transferase, major region, subdomain 2</fullName>
    </submittedName>
</protein>
<dbReference type="GO" id="GO:0030170">
    <property type="term" value="F:pyridoxal phosphate binding"/>
    <property type="evidence" value="ECO:0007669"/>
    <property type="project" value="InterPro"/>
</dbReference>
<feature type="domain" description="Aminotransferase class I/classII large" evidence="6">
    <location>
        <begin position="37"/>
        <end position="194"/>
    </location>
</feature>
<dbReference type="PANTHER" id="PTHR43795">
    <property type="entry name" value="BIFUNCTIONAL ASPARTATE AMINOTRANSFERASE AND GLUTAMATE/ASPARTATE-PREPHENATE AMINOTRANSFERASE-RELATED"/>
    <property type="match status" value="1"/>
</dbReference>
<proteinExistence type="inferred from homology"/>
<keyword evidence="8" id="KW-1185">Reference proteome</keyword>
<dbReference type="CDD" id="cd00609">
    <property type="entry name" value="AAT_like"/>
    <property type="match status" value="1"/>
</dbReference>
<evidence type="ECO:0000313" key="8">
    <source>
        <dbReference type="Proteomes" id="UP000030143"/>
    </source>
</evidence>